<name>N2BL70_9FIRM</name>
<sequence>MCRAMEDMRKQTLKEGAINSVKRMLADGILTLEKIAEYAGLPLDEVKKLKAERTA</sequence>
<dbReference type="Proteomes" id="UP000012589">
    <property type="component" value="Unassembled WGS sequence"/>
</dbReference>
<reference evidence="1 2" key="1">
    <citation type="journal article" date="2014" name="Genome Announc.">
        <title>Draft genome sequences of the altered schaedler flora, a defined bacterial community from gnotobiotic mice.</title>
        <authorList>
            <person name="Wannemuehler M.J."/>
            <person name="Overstreet A.M."/>
            <person name="Ward D.V."/>
            <person name="Phillips G.J."/>
        </authorList>
    </citation>
    <scope>NUCLEOTIDE SEQUENCE [LARGE SCALE GENOMIC DNA]</scope>
    <source>
        <strain evidence="1 2">ASF492</strain>
    </source>
</reference>
<dbReference type="AlphaFoldDB" id="N2BL70"/>
<dbReference type="HOGENOM" id="CLU_3025502_0_0_9"/>
<dbReference type="PATRIC" id="fig|1235802.3.peg.391"/>
<keyword evidence="2" id="KW-1185">Reference proteome</keyword>
<dbReference type="eggNOG" id="ENOG50344WS">
    <property type="taxonomic scope" value="Bacteria"/>
</dbReference>
<gene>
    <name evidence="1" type="ORF">C823_00369</name>
</gene>
<organism evidence="1 2">
    <name type="scientific">Eubacterium plexicaudatum ASF492</name>
    <dbReference type="NCBI Taxonomy" id="1235802"/>
    <lineage>
        <taxon>Bacteria</taxon>
        <taxon>Bacillati</taxon>
        <taxon>Bacillota</taxon>
        <taxon>Clostridia</taxon>
        <taxon>Eubacteriales</taxon>
        <taxon>Eubacteriaceae</taxon>
        <taxon>Eubacterium</taxon>
    </lineage>
</organism>
<protein>
    <submittedName>
        <fullName evidence="1">Uncharacterized protein</fullName>
    </submittedName>
</protein>
<evidence type="ECO:0000313" key="2">
    <source>
        <dbReference type="Proteomes" id="UP000012589"/>
    </source>
</evidence>
<proteinExistence type="predicted"/>
<dbReference type="EMBL" id="AQFT01000011">
    <property type="protein sequence ID" value="EMZ37554.1"/>
    <property type="molecule type" value="Genomic_DNA"/>
</dbReference>
<accession>N2BL70</accession>
<comment type="caution">
    <text evidence="1">The sequence shown here is derived from an EMBL/GenBank/DDBJ whole genome shotgun (WGS) entry which is preliminary data.</text>
</comment>
<evidence type="ECO:0000313" key="1">
    <source>
        <dbReference type="EMBL" id="EMZ37554.1"/>
    </source>
</evidence>